<protein>
    <submittedName>
        <fullName evidence="2">Uncharacterized protein</fullName>
    </submittedName>
</protein>
<keyword evidence="1" id="KW-1133">Transmembrane helix</keyword>
<proteinExistence type="predicted"/>
<evidence type="ECO:0000313" key="3">
    <source>
        <dbReference type="Proteomes" id="UP001208567"/>
    </source>
</evidence>
<comment type="caution">
    <text evidence="2">The sequence shown here is derived from an EMBL/GenBank/DDBJ whole genome shotgun (WGS) entry which is preliminary data.</text>
</comment>
<evidence type="ECO:0000256" key="1">
    <source>
        <dbReference type="SAM" id="Phobius"/>
    </source>
</evidence>
<keyword evidence="1" id="KW-0812">Transmembrane</keyword>
<keyword evidence="1" id="KW-0472">Membrane</keyword>
<sequence>MLWVKKKNNNDENLYKECLSLFSETKLNTTEKYDHDNIVKLIDEIRKFYKDKLDRKEISIQAERIRLEASIGKYSTNYSKNVTSLFIGMLSALCVLFIDKIGVFNDTKIQNISSYLSGQVIILIKLLSFLLIILYLMKLTGDRYTKIEKKLSIINNIKLQVLEDIEKEIEIKNKKEIINNEVAATVQKEQPKELIRPISQQNNGNWNVEINVPSIVDTFASIYKVGKFVTKKFRKKK</sequence>
<dbReference type="EMBL" id="BRXR01000001">
    <property type="protein sequence ID" value="GLC28608.1"/>
    <property type="molecule type" value="Genomic_DNA"/>
</dbReference>
<accession>A0ABQ5N0B7</accession>
<organism evidence="2 3">
    <name type="scientific">Clostridium omnivorum</name>
    <dbReference type="NCBI Taxonomy" id="1604902"/>
    <lineage>
        <taxon>Bacteria</taxon>
        <taxon>Bacillati</taxon>
        <taxon>Bacillota</taxon>
        <taxon>Clostridia</taxon>
        <taxon>Eubacteriales</taxon>
        <taxon>Clostridiaceae</taxon>
        <taxon>Clostridium</taxon>
    </lineage>
</organism>
<dbReference type="Proteomes" id="UP001208567">
    <property type="component" value="Unassembled WGS sequence"/>
</dbReference>
<feature type="transmembrane region" description="Helical" evidence="1">
    <location>
        <begin position="82"/>
        <end position="103"/>
    </location>
</feature>
<keyword evidence="3" id="KW-1185">Reference proteome</keyword>
<reference evidence="2 3" key="1">
    <citation type="journal article" date="2024" name="Int. J. Syst. Evol. Microbiol.">
        <title>Clostridium omnivorum sp. nov., isolated from anoxic soil under the treatment of reductive soil disinfestation.</title>
        <authorList>
            <person name="Ueki A."/>
            <person name="Tonouchi A."/>
            <person name="Kaku N."/>
            <person name="Honma S."/>
            <person name="Ueki K."/>
        </authorList>
    </citation>
    <scope>NUCLEOTIDE SEQUENCE [LARGE SCALE GENOMIC DNA]</scope>
    <source>
        <strain evidence="2 3">E14</strain>
    </source>
</reference>
<evidence type="ECO:0000313" key="2">
    <source>
        <dbReference type="EMBL" id="GLC28608.1"/>
    </source>
</evidence>
<gene>
    <name evidence="2" type="ORF">bsdE14_00180</name>
</gene>
<dbReference type="RefSeq" id="WP_264847872.1">
    <property type="nucleotide sequence ID" value="NZ_BRXR01000001.1"/>
</dbReference>
<feature type="transmembrane region" description="Helical" evidence="1">
    <location>
        <begin position="115"/>
        <end position="137"/>
    </location>
</feature>
<name>A0ABQ5N0B7_9CLOT</name>